<gene>
    <name evidence="1" type="ORF">ALEPTO_LOCUS10119</name>
</gene>
<feature type="non-terminal residue" evidence="1">
    <location>
        <position position="1"/>
    </location>
</feature>
<sequence length="232" mass="26071">RDVLIGVARKGEGELFVVVLSGGKFVFGVVFSRGKLVVEVVFSNSKLVLGVLLLESKLVLEALLSEDSTNQAISTEQLDDSLWNLPEYNSSYSSSSEYNFNDSISEVISELPLFRSGSSMDTESNFNEVYEPLLANVSSSIEYDSEDYEGASFDDAFNDLQHLLTVEWPNDAYCEFIELVNKHQLSKLAGDFIISFFNKFSKLDISPLPSSTRIRKEFLDNSNIPYMMFKEI</sequence>
<dbReference type="Proteomes" id="UP000789508">
    <property type="component" value="Unassembled WGS sequence"/>
</dbReference>
<dbReference type="OrthoDB" id="2339440at2759"/>
<accession>A0A9N9H3M7</accession>
<organism evidence="1 2">
    <name type="scientific">Ambispora leptoticha</name>
    <dbReference type="NCBI Taxonomy" id="144679"/>
    <lineage>
        <taxon>Eukaryota</taxon>
        <taxon>Fungi</taxon>
        <taxon>Fungi incertae sedis</taxon>
        <taxon>Mucoromycota</taxon>
        <taxon>Glomeromycotina</taxon>
        <taxon>Glomeromycetes</taxon>
        <taxon>Archaeosporales</taxon>
        <taxon>Ambisporaceae</taxon>
        <taxon>Ambispora</taxon>
    </lineage>
</organism>
<keyword evidence="2" id="KW-1185">Reference proteome</keyword>
<dbReference type="AlphaFoldDB" id="A0A9N9H3M7"/>
<dbReference type="EMBL" id="CAJVPS010009933">
    <property type="protein sequence ID" value="CAG8654293.1"/>
    <property type="molecule type" value="Genomic_DNA"/>
</dbReference>
<evidence type="ECO:0000313" key="1">
    <source>
        <dbReference type="EMBL" id="CAG8654293.1"/>
    </source>
</evidence>
<comment type="caution">
    <text evidence="1">The sequence shown here is derived from an EMBL/GenBank/DDBJ whole genome shotgun (WGS) entry which is preliminary data.</text>
</comment>
<name>A0A9N9H3M7_9GLOM</name>
<proteinExistence type="predicted"/>
<reference evidence="1" key="1">
    <citation type="submission" date="2021-06" db="EMBL/GenBank/DDBJ databases">
        <authorList>
            <person name="Kallberg Y."/>
            <person name="Tangrot J."/>
            <person name="Rosling A."/>
        </authorList>
    </citation>
    <scope>NUCLEOTIDE SEQUENCE</scope>
    <source>
        <strain evidence="1">FL130A</strain>
    </source>
</reference>
<evidence type="ECO:0000313" key="2">
    <source>
        <dbReference type="Proteomes" id="UP000789508"/>
    </source>
</evidence>
<protein>
    <submittedName>
        <fullName evidence="1">188_t:CDS:1</fullName>
    </submittedName>
</protein>